<dbReference type="Proteomes" id="UP000694844">
    <property type="component" value="Chromosome 9"/>
</dbReference>
<accession>A0A8B8BZF9</accession>
<protein>
    <submittedName>
        <fullName evidence="2">Uncharacterized protein LOC111114605</fullName>
    </submittedName>
</protein>
<sequence length="117" mass="13110">MLISFKLYKIIAGDNEVYQLSQIVQFFPKSPTVGIEDGVDTSSTSQMTPQQAVPSFIVTEAEELNIRNTTAPPIVQNRSSSVQQCLMTHFKAFCHLHVLMQRVSCYNSLHVGMESFP</sequence>
<dbReference type="GeneID" id="111114605"/>
<proteinExistence type="predicted"/>
<gene>
    <name evidence="2" type="primary">LOC111114605</name>
</gene>
<organism evidence="1 2">
    <name type="scientific">Crassostrea virginica</name>
    <name type="common">Eastern oyster</name>
    <dbReference type="NCBI Taxonomy" id="6565"/>
    <lineage>
        <taxon>Eukaryota</taxon>
        <taxon>Metazoa</taxon>
        <taxon>Spiralia</taxon>
        <taxon>Lophotrochozoa</taxon>
        <taxon>Mollusca</taxon>
        <taxon>Bivalvia</taxon>
        <taxon>Autobranchia</taxon>
        <taxon>Pteriomorphia</taxon>
        <taxon>Ostreida</taxon>
        <taxon>Ostreoidea</taxon>
        <taxon>Ostreidae</taxon>
        <taxon>Crassostrea</taxon>
    </lineage>
</organism>
<dbReference type="RefSeq" id="XP_022308695.1">
    <property type="nucleotide sequence ID" value="XM_022452987.1"/>
</dbReference>
<evidence type="ECO:0000313" key="1">
    <source>
        <dbReference type="Proteomes" id="UP000694844"/>
    </source>
</evidence>
<evidence type="ECO:0000313" key="2">
    <source>
        <dbReference type="RefSeq" id="XP_022308695.1"/>
    </source>
</evidence>
<dbReference type="AlphaFoldDB" id="A0A8B8BZF9"/>
<dbReference type="KEGG" id="cvn:111114605"/>
<name>A0A8B8BZF9_CRAVI</name>
<reference evidence="2" key="1">
    <citation type="submission" date="2025-08" db="UniProtKB">
        <authorList>
            <consortium name="RefSeq"/>
        </authorList>
    </citation>
    <scope>IDENTIFICATION</scope>
    <source>
        <tissue evidence="2">Whole sample</tissue>
    </source>
</reference>
<keyword evidence="1" id="KW-1185">Reference proteome</keyword>